<comment type="caution">
    <text evidence="2">The sequence shown here is derived from an EMBL/GenBank/DDBJ whole genome shotgun (WGS) entry which is preliminary data.</text>
</comment>
<feature type="region of interest" description="Disordered" evidence="1">
    <location>
        <begin position="156"/>
        <end position="177"/>
    </location>
</feature>
<keyword evidence="3" id="KW-1185">Reference proteome</keyword>
<gene>
    <name evidence="2" type="ORF">ACFQ2K_47090</name>
</gene>
<protein>
    <submittedName>
        <fullName evidence="2">Uncharacterized protein</fullName>
    </submittedName>
</protein>
<feature type="compositionally biased region" description="Polar residues" evidence="1">
    <location>
        <begin position="157"/>
        <end position="168"/>
    </location>
</feature>
<proteinExistence type="predicted"/>
<feature type="region of interest" description="Disordered" evidence="1">
    <location>
        <begin position="1"/>
        <end position="66"/>
    </location>
</feature>
<dbReference type="EMBL" id="JBHTGL010000008">
    <property type="protein sequence ID" value="MFD0629068.1"/>
    <property type="molecule type" value="Genomic_DNA"/>
</dbReference>
<name>A0ABW2X7V2_9ACTN</name>
<sequence>MPPGVCEGQSEQYGDAGAEEQGPQRYDEEISAAEITAPSSAVPRAADPKPRASAPRDQLRTVPCGERPASAASATWWMARAAAMPTCAASSTNVHGSGRPSRWTMLAASTTAAAVDAREWRHRDRQYCGKAAKVLVKQRLSPSARHRWRACPIAASAGSQVTTPSDSTVKAAPAAAG</sequence>
<evidence type="ECO:0000256" key="1">
    <source>
        <dbReference type="SAM" id="MobiDB-lite"/>
    </source>
</evidence>
<reference evidence="3" key="1">
    <citation type="journal article" date="2019" name="Int. J. Syst. Evol. Microbiol.">
        <title>The Global Catalogue of Microorganisms (GCM) 10K type strain sequencing project: providing services to taxonomists for standard genome sequencing and annotation.</title>
        <authorList>
            <consortium name="The Broad Institute Genomics Platform"/>
            <consortium name="The Broad Institute Genome Sequencing Center for Infectious Disease"/>
            <person name="Wu L."/>
            <person name="Ma J."/>
        </authorList>
    </citation>
    <scope>NUCLEOTIDE SEQUENCE [LARGE SCALE GENOMIC DNA]</scope>
    <source>
        <strain evidence="3">JCM 12607</strain>
    </source>
</reference>
<evidence type="ECO:0000313" key="2">
    <source>
        <dbReference type="EMBL" id="MFD0629068.1"/>
    </source>
</evidence>
<dbReference type="Proteomes" id="UP001596915">
    <property type="component" value="Unassembled WGS sequence"/>
</dbReference>
<organism evidence="2 3">
    <name type="scientific">Streptomyces sanglieri</name>
    <dbReference type="NCBI Taxonomy" id="193460"/>
    <lineage>
        <taxon>Bacteria</taxon>
        <taxon>Bacillati</taxon>
        <taxon>Actinomycetota</taxon>
        <taxon>Actinomycetes</taxon>
        <taxon>Kitasatosporales</taxon>
        <taxon>Streptomycetaceae</taxon>
        <taxon>Streptomyces</taxon>
    </lineage>
</organism>
<evidence type="ECO:0000313" key="3">
    <source>
        <dbReference type="Proteomes" id="UP001596915"/>
    </source>
</evidence>
<accession>A0ABW2X7V2</accession>